<protein>
    <submittedName>
        <fullName evidence="2">Uncharacterized protein</fullName>
    </submittedName>
</protein>
<organism evidence="2 3">
    <name type="scientific">Argiope bruennichi</name>
    <name type="common">Wasp spider</name>
    <name type="synonym">Aranea bruennichi</name>
    <dbReference type="NCBI Taxonomy" id="94029"/>
    <lineage>
        <taxon>Eukaryota</taxon>
        <taxon>Metazoa</taxon>
        <taxon>Ecdysozoa</taxon>
        <taxon>Arthropoda</taxon>
        <taxon>Chelicerata</taxon>
        <taxon>Arachnida</taxon>
        <taxon>Araneae</taxon>
        <taxon>Araneomorphae</taxon>
        <taxon>Entelegynae</taxon>
        <taxon>Araneoidea</taxon>
        <taxon>Araneidae</taxon>
        <taxon>Argiope</taxon>
    </lineage>
</organism>
<sequence>MGSDPKRGSGNDEDFDPFGLSSAALPGTVSVQGPQGYLGDALDRQGHKQRWVFEHCGSVRAAKTSAHLKKSPVCLRTLTSSSEDGPWSTPRTFATSSSRAKDVQLEKSTVQ</sequence>
<reference evidence="2" key="2">
    <citation type="submission" date="2020-06" db="EMBL/GenBank/DDBJ databases">
        <authorList>
            <person name="Sheffer M."/>
        </authorList>
    </citation>
    <scope>NUCLEOTIDE SEQUENCE</scope>
</reference>
<keyword evidence="3" id="KW-1185">Reference proteome</keyword>
<evidence type="ECO:0000313" key="3">
    <source>
        <dbReference type="Proteomes" id="UP000807504"/>
    </source>
</evidence>
<reference evidence="2" key="1">
    <citation type="journal article" date="2020" name="bioRxiv">
        <title>Chromosome-level reference genome of the European wasp spider Argiope bruennichi: a resource for studies on range expansion and evolutionary adaptation.</title>
        <authorList>
            <person name="Sheffer M.M."/>
            <person name="Hoppe A."/>
            <person name="Krehenwinkel H."/>
            <person name="Uhl G."/>
            <person name="Kuss A.W."/>
            <person name="Jensen L."/>
            <person name="Jensen C."/>
            <person name="Gillespie R.G."/>
            <person name="Hoff K.J."/>
            <person name="Prost S."/>
        </authorList>
    </citation>
    <scope>NUCLEOTIDE SEQUENCE</scope>
</reference>
<dbReference type="EMBL" id="JABXBU010002228">
    <property type="protein sequence ID" value="KAF8770872.1"/>
    <property type="molecule type" value="Genomic_DNA"/>
</dbReference>
<dbReference type="Proteomes" id="UP000807504">
    <property type="component" value="Unassembled WGS sequence"/>
</dbReference>
<proteinExistence type="predicted"/>
<dbReference type="AlphaFoldDB" id="A0A8T0ECL2"/>
<gene>
    <name evidence="2" type="ORF">HNY73_018350</name>
</gene>
<feature type="region of interest" description="Disordered" evidence="1">
    <location>
        <begin position="78"/>
        <end position="111"/>
    </location>
</feature>
<name>A0A8T0ECL2_ARGBR</name>
<evidence type="ECO:0000256" key="1">
    <source>
        <dbReference type="SAM" id="MobiDB-lite"/>
    </source>
</evidence>
<comment type="caution">
    <text evidence="2">The sequence shown here is derived from an EMBL/GenBank/DDBJ whole genome shotgun (WGS) entry which is preliminary data.</text>
</comment>
<feature type="region of interest" description="Disordered" evidence="1">
    <location>
        <begin position="1"/>
        <end position="42"/>
    </location>
</feature>
<feature type="compositionally biased region" description="Basic and acidic residues" evidence="1">
    <location>
        <begin position="1"/>
        <end position="10"/>
    </location>
</feature>
<accession>A0A8T0ECL2</accession>
<feature type="compositionally biased region" description="Polar residues" evidence="1">
    <location>
        <begin position="78"/>
        <end position="98"/>
    </location>
</feature>
<evidence type="ECO:0000313" key="2">
    <source>
        <dbReference type="EMBL" id="KAF8770872.1"/>
    </source>
</evidence>